<dbReference type="InterPro" id="IPR038765">
    <property type="entry name" value="Papain-like_cys_pep_sf"/>
</dbReference>
<feature type="compositionally biased region" description="Basic and acidic residues" evidence="2">
    <location>
        <begin position="798"/>
        <end position="811"/>
    </location>
</feature>
<comment type="similarity">
    <text evidence="1">Belongs to the peptidase C19 family.</text>
</comment>
<feature type="region of interest" description="Disordered" evidence="2">
    <location>
        <begin position="782"/>
        <end position="818"/>
    </location>
</feature>
<dbReference type="GO" id="GO:0016579">
    <property type="term" value="P:protein deubiquitination"/>
    <property type="evidence" value="ECO:0007669"/>
    <property type="project" value="InterPro"/>
</dbReference>
<dbReference type="OrthoDB" id="420187at2759"/>
<evidence type="ECO:0000259" key="3">
    <source>
        <dbReference type="PROSITE" id="PS50235"/>
    </source>
</evidence>
<dbReference type="SUPFAM" id="SSF54001">
    <property type="entry name" value="Cysteine proteinases"/>
    <property type="match status" value="1"/>
</dbReference>
<evidence type="ECO:0000256" key="1">
    <source>
        <dbReference type="RuleBase" id="RU366025"/>
    </source>
</evidence>
<dbReference type="AlphaFoldDB" id="A0A9W4SY50"/>
<dbReference type="EC" id="3.4.19.12" evidence="1"/>
<dbReference type="PROSITE" id="PS00973">
    <property type="entry name" value="USP_2"/>
    <property type="match status" value="1"/>
</dbReference>
<dbReference type="PROSITE" id="PS50235">
    <property type="entry name" value="USP_3"/>
    <property type="match status" value="1"/>
</dbReference>
<dbReference type="PANTHER" id="PTHR24006:SF908">
    <property type="entry name" value="DEUBIQUITINATING APOPTOTIC INHIBITOR, ISOFORM A"/>
    <property type="match status" value="1"/>
</dbReference>
<dbReference type="Gene3D" id="3.90.70.10">
    <property type="entry name" value="Cysteine proteinases"/>
    <property type="match status" value="1"/>
</dbReference>
<dbReference type="Proteomes" id="UP001153678">
    <property type="component" value="Unassembled WGS sequence"/>
</dbReference>
<dbReference type="InterPro" id="IPR049407">
    <property type="entry name" value="Usp38-like_N"/>
</dbReference>
<keyword evidence="1" id="KW-0833">Ubl conjugation pathway</keyword>
<dbReference type="GO" id="GO:0005829">
    <property type="term" value="C:cytosol"/>
    <property type="evidence" value="ECO:0007669"/>
    <property type="project" value="TreeGrafter"/>
</dbReference>
<reference evidence="4" key="1">
    <citation type="submission" date="2022-08" db="EMBL/GenBank/DDBJ databases">
        <authorList>
            <person name="Kallberg Y."/>
            <person name="Tangrot J."/>
            <person name="Rosling A."/>
        </authorList>
    </citation>
    <scope>NUCLEOTIDE SEQUENCE</scope>
    <source>
        <strain evidence="4">Wild A</strain>
    </source>
</reference>
<name>A0A9W4SY50_9GLOM</name>
<keyword evidence="1" id="KW-0788">Thiol protease</keyword>
<dbReference type="PROSITE" id="PS00972">
    <property type="entry name" value="USP_1"/>
    <property type="match status" value="1"/>
</dbReference>
<dbReference type="GO" id="GO:0005634">
    <property type="term" value="C:nucleus"/>
    <property type="evidence" value="ECO:0007669"/>
    <property type="project" value="TreeGrafter"/>
</dbReference>
<dbReference type="Pfam" id="PF00443">
    <property type="entry name" value="UCH"/>
    <property type="match status" value="1"/>
</dbReference>
<dbReference type="GO" id="GO:0006508">
    <property type="term" value="P:proteolysis"/>
    <property type="evidence" value="ECO:0007669"/>
    <property type="project" value="UniProtKB-KW"/>
</dbReference>
<dbReference type="InterPro" id="IPR050164">
    <property type="entry name" value="Peptidase_C19"/>
</dbReference>
<evidence type="ECO:0000313" key="4">
    <source>
        <dbReference type="EMBL" id="CAI2185158.1"/>
    </source>
</evidence>
<keyword evidence="5" id="KW-1185">Reference proteome</keyword>
<dbReference type="InterPro" id="IPR018200">
    <property type="entry name" value="USP_CS"/>
</dbReference>
<comment type="caution">
    <text evidence="4">The sequence shown here is derived from an EMBL/GenBank/DDBJ whole genome shotgun (WGS) entry which is preliminary data.</text>
</comment>
<gene>
    <name evidence="4" type="ORF">FWILDA_LOCUS11937</name>
</gene>
<feature type="domain" description="USP" evidence="3">
    <location>
        <begin position="412"/>
        <end position="761"/>
    </location>
</feature>
<organism evidence="4 5">
    <name type="scientific">Funneliformis geosporum</name>
    <dbReference type="NCBI Taxonomy" id="1117311"/>
    <lineage>
        <taxon>Eukaryota</taxon>
        <taxon>Fungi</taxon>
        <taxon>Fungi incertae sedis</taxon>
        <taxon>Mucoromycota</taxon>
        <taxon>Glomeromycotina</taxon>
        <taxon>Glomeromycetes</taxon>
        <taxon>Glomerales</taxon>
        <taxon>Glomeraceae</taxon>
        <taxon>Funneliformis</taxon>
    </lineage>
</organism>
<dbReference type="InterPro" id="IPR001394">
    <property type="entry name" value="Peptidase_C19_UCH"/>
</dbReference>
<dbReference type="PANTHER" id="PTHR24006">
    <property type="entry name" value="UBIQUITIN CARBOXYL-TERMINAL HYDROLASE"/>
    <property type="match status" value="1"/>
</dbReference>
<evidence type="ECO:0000256" key="2">
    <source>
        <dbReference type="SAM" id="MobiDB-lite"/>
    </source>
</evidence>
<dbReference type="Pfam" id="PF21246">
    <property type="entry name" value="Usp38-like_N"/>
    <property type="match status" value="1"/>
</dbReference>
<sequence length="828" mass="95274">MENTLKMLESLLSSSHSEEVKKKFIIIYLKSISKQNFSKTNWEQLCEYAYGLIKYTSRVYAFGELILSQIACLQKAIYMLYFNSGWISQTLINNTTHNNLYQQLRALVKIIKYKQEFSSDSDGHANIENDCRLLQSYSIKYIEVLLYSLAIPESDSLESYDEFVKQTQIDANNILTTFSTENLVITIREVFIRLSSNQTCSKSIVLLISRIPKSCTSVIQPYVQKIPADDVKKFEIFIERMILMIPHQFANKIALEKSKYKSILTRITLANASRCFEYLLDRHARNDALPVVKCLLLGYQVTSDVFDSIIPTFPKVLETIAKERDQVDTLLELSRIAQCLMKRFKGGDKYLQLSKTLESLDLPILKHEDISNTLQNNVWFKESNIAGSRKDSRKEIVVKTSVYSSQIYKKKKGLQNLGNTCFMNSVLQALFNSAEFRHRILQASTTKSKTSTIYQLQLCFACMIFSNKSYFSPSALLETLPSWLNNGRQQDCHEFLKQIEEESKKSSNKKLRLESEEEEISPVHEDMKNIPISPFGGKMENIIMCLECGKRSKTKEGFHDLSLSLKVDTSDNLSFSDLLSEFLSDEDLKGENQYYCEKCGGLRDAKKLTRIITPPRYLILSLNRFEYDVKYARRIKIMTHVSIQESLSVPQVHEKDESHTESNHNKNGLVNGKINGMANGEKRIKTKGVDDDEKVYDLSAIVIHSGSSAEYGHYYTYAKDEDGQWYNYNDNYVSSSSLQKIISEGEDFKSDTPYLLFFQQKNIINYKSPEISQSLMKEVEKEDKSYNRDSFGNNDYSMDNKKKDKGEKEEINPLSGGYDLFDYDNTVI</sequence>
<evidence type="ECO:0000313" key="5">
    <source>
        <dbReference type="Proteomes" id="UP001153678"/>
    </source>
</evidence>
<feature type="compositionally biased region" description="Polar residues" evidence="2">
    <location>
        <begin position="788"/>
        <end position="797"/>
    </location>
</feature>
<keyword evidence="1" id="KW-0378">Hydrolase</keyword>
<accession>A0A9W4SY50</accession>
<dbReference type="GO" id="GO:0004843">
    <property type="term" value="F:cysteine-type deubiquitinase activity"/>
    <property type="evidence" value="ECO:0007669"/>
    <property type="project" value="UniProtKB-UniRule"/>
</dbReference>
<dbReference type="EMBL" id="CAMKVN010003600">
    <property type="protein sequence ID" value="CAI2185158.1"/>
    <property type="molecule type" value="Genomic_DNA"/>
</dbReference>
<proteinExistence type="inferred from homology"/>
<comment type="catalytic activity">
    <reaction evidence="1">
        <text>Thiol-dependent hydrolysis of ester, thioester, amide, peptide and isopeptide bonds formed by the C-terminal Gly of ubiquitin (a 76-residue protein attached to proteins as an intracellular targeting signal).</text>
        <dbReference type="EC" id="3.4.19.12"/>
    </reaction>
</comment>
<keyword evidence="1" id="KW-0645">Protease</keyword>
<protein>
    <recommendedName>
        <fullName evidence="1">Ubiquitin carboxyl-terminal hydrolase</fullName>
        <ecNumber evidence="1">3.4.19.12</ecNumber>
    </recommendedName>
</protein>
<dbReference type="InterPro" id="IPR028889">
    <property type="entry name" value="USP"/>
</dbReference>